<dbReference type="InterPro" id="IPR036056">
    <property type="entry name" value="Fibrinogen-like_C"/>
</dbReference>
<dbReference type="InterPro" id="IPR014716">
    <property type="entry name" value="Fibrinogen_a/b/g_C_1"/>
</dbReference>
<dbReference type="SUPFAM" id="SSF56496">
    <property type="entry name" value="Fibrinogen C-terminal domain-like"/>
    <property type="match status" value="1"/>
</dbReference>
<keyword evidence="3" id="KW-1185">Reference proteome</keyword>
<comment type="caution">
    <text evidence="2">The sequence shown here is derived from an EMBL/GenBank/DDBJ whole genome shotgun (WGS) entry which is preliminary data.</text>
</comment>
<evidence type="ECO:0000313" key="3">
    <source>
        <dbReference type="Proteomes" id="UP001642483"/>
    </source>
</evidence>
<dbReference type="EMBL" id="CAWYQH010000002">
    <property type="protein sequence ID" value="CAK8673419.1"/>
    <property type="molecule type" value="Genomic_DNA"/>
</dbReference>
<dbReference type="InterPro" id="IPR050373">
    <property type="entry name" value="Fibrinogen_C-term_domain"/>
</dbReference>
<dbReference type="PANTHER" id="PTHR19143">
    <property type="entry name" value="FIBRINOGEN/TENASCIN/ANGIOPOEITIN"/>
    <property type="match status" value="1"/>
</dbReference>
<dbReference type="PANTHER" id="PTHR19143:SF458">
    <property type="entry name" value="FIBRINOGEN C-TERMINAL DOMAIN-CONTAINING PROTEIN-RELATED"/>
    <property type="match status" value="1"/>
</dbReference>
<evidence type="ECO:0000259" key="1">
    <source>
        <dbReference type="PROSITE" id="PS51406"/>
    </source>
</evidence>
<organism evidence="2 3">
    <name type="scientific">Clavelina lepadiformis</name>
    <name type="common">Light-bulb sea squirt</name>
    <name type="synonym">Ascidia lepadiformis</name>
    <dbReference type="NCBI Taxonomy" id="159417"/>
    <lineage>
        <taxon>Eukaryota</taxon>
        <taxon>Metazoa</taxon>
        <taxon>Chordata</taxon>
        <taxon>Tunicata</taxon>
        <taxon>Ascidiacea</taxon>
        <taxon>Aplousobranchia</taxon>
        <taxon>Clavelinidae</taxon>
        <taxon>Clavelina</taxon>
    </lineage>
</organism>
<gene>
    <name evidence="2" type="ORF">CVLEPA_LOCUS3210</name>
</gene>
<name>A0ABP0F130_CLALP</name>
<reference evidence="2 3" key="1">
    <citation type="submission" date="2024-02" db="EMBL/GenBank/DDBJ databases">
        <authorList>
            <person name="Daric V."/>
            <person name="Darras S."/>
        </authorList>
    </citation>
    <scope>NUCLEOTIDE SEQUENCE [LARGE SCALE GENOMIC DNA]</scope>
</reference>
<dbReference type="InterPro" id="IPR002181">
    <property type="entry name" value="Fibrinogen_a/b/g_C_dom"/>
</dbReference>
<dbReference type="Proteomes" id="UP001642483">
    <property type="component" value="Unassembled WGS sequence"/>
</dbReference>
<dbReference type="SMART" id="SM00186">
    <property type="entry name" value="FBG"/>
    <property type="match status" value="1"/>
</dbReference>
<dbReference type="PROSITE" id="PS51406">
    <property type="entry name" value="FIBRINOGEN_C_2"/>
    <property type="match status" value="1"/>
</dbReference>
<sequence length="107" mass="12101">MFTVPSADTDYQLMVSGYADGDAGDGMGPLSGMKFSTIDRRNDIAQRTHCSDRYNGGWWYRACYAGASNLNGKYLRGAHNNEGGVDWLPWRVNYSLKFVEMKIRYGR</sequence>
<feature type="domain" description="Fibrinogen C-terminal" evidence="1">
    <location>
        <begin position="1"/>
        <end position="107"/>
    </location>
</feature>
<protein>
    <recommendedName>
        <fullName evidence="1">Fibrinogen C-terminal domain-containing protein</fullName>
    </recommendedName>
</protein>
<accession>A0ABP0F130</accession>
<evidence type="ECO:0000313" key="2">
    <source>
        <dbReference type="EMBL" id="CAK8673419.1"/>
    </source>
</evidence>
<dbReference type="Pfam" id="PF00147">
    <property type="entry name" value="Fibrinogen_C"/>
    <property type="match status" value="1"/>
</dbReference>
<dbReference type="Gene3D" id="3.90.215.10">
    <property type="entry name" value="Gamma Fibrinogen, chain A, domain 1"/>
    <property type="match status" value="1"/>
</dbReference>
<proteinExistence type="predicted"/>